<accession>A0ABS7GN52</accession>
<dbReference type="Pfam" id="PF13304">
    <property type="entry name" value="AAA_21"/>
    <property type="match status" value="1"/>
</dbReference>
<dbReference type="InterPro" id="IPR029492">
    <property type="entry name" value="DUF4435"/>
</dbReference>
<evidence type="ECO:0000313" key="4">
    <source>
        <dbReference type="Proteomes" id="UP000717752"/>
    </source>
</evidence>
<gene>
    <name evidence="3" type="ORF">JNB85_01515</name>
</gene>
<dbReference type="InterPro" id="IPR003959">
    <property type="entry name" value="ATPase_AAA_core"/>
</dbReference>
<keyword evidence="4" id="KW-1185">Reference proteome</keyword>
<comment type="caution">
    <text evidence="3">The sequence shown here is derived from an EMBL/GenBank/DDBJ whole genome shotgun (WGS) entry which is preliminary data.</text>
</comment>
<dbReference type="InterPro" id="IPR027417">
    <property type="entry name" value="P-loop_NTPase"/>
</dbReference>
<dbReference type="InterPro" id="IPR051396">
    <property type="entry name" value="Bact_Antivir_Def_Nuclease"/>
</dbReference>
<dbReference type="SUPFAM" id="SSF52540">
    <property type="entry name" value="P-loop containing nucleoside triphosphate hydrolases"/>
    <property type="match status" value="1"/>
</dbReference>
<dbReference type="PANTHER" id="PTHR43581:SF2">
    <property type="entry name" value="EXCINUCLEASE ATPASE SUBUNIT"/>
    <property type="match status" value="1"/>
</dbReference>
<dbReference type="Gene3D" id="3.40.50.300">
    <property type="entry name" value="P-loop containing nucleotide triphosphate hydrolases"/>
    <property type="match status" value="1"/>
</dbReference>
<evidence type="ECO:0000259" key="2">
    <source>
        <dbReference type="Pfam" id="PF14491"/>
    </source>
</evidence>
<evidence type="ECO:0000313" key="3">
    <source>
        <dbReference type="EMBL" id="MBW9051086.1"/>
    </source>
</evidence>
<feature type="domain" description="ATPase AAA-type core" evidence="1">
    <location>
        <begin position="56"/>
        <end position="229"/>
    </location>
</feature>
<protein>
    <submittedName>
        <fullName evidence="3">AAA family ATPase</fullName>
    </submittedName>
</protein>
<evidence type="ECO:0000259" key="1">
    <source>
        <dbReference type="Pfam" id="PF13304"/>
    </source>
</evidence>
<dbReference type="Pfam" id="PF14491">
    <property type="entry name" value="DUF4435"/>
    <property type="match status" value="1"/>
</dbReference>
<dbReference type="PANTHER" id="PTHR43581">
    <property type="entry name" value="ATP/GTP PHOSPHATASE"/>
    <property type="match status" value="1"/>
</dbReference>
<dbReference type="EMBL" id="JAEUAK010000001">
    <property type="protein sequence ID" value="MBW9051086.1"/>
    <property type="molecule type" value="Genomic_DNA"/>
</dbReference>
<sequence>MQLKMPTPNGGLAIEAVPGKPIIFLGPNGTGKSRLGIYLDDLDSSSPSHRISAQRSLELPDEIFTDRYDRAIEMLRRDKSVKRTRTSPGSMEFDYDQLLIALFAERRRALEQAHEKSQGKTKSVRPVTAIDRLQLLWTELVPHQKLQFSESTVLALRTDYHDEAYEASEMSDGERFVLYLLGQVLLLEHAGLIIVDEPELHMSRALLGRLWDLAEQCRPDCAFIYITHDIDFASTRRNAQMYAVLNYMPPTYEEVRVRTRTKLVEATPPIWTIHALPSITDLPRDVLVRMVGSRKPILFVEGKAGGLDELLYKSAYSDFTVIATGSCAQVIQLVRSFRGQSSLHWLHCAGLVDLDNRTTDEYGAIDDAIYALPVQEVENLLLVSEVFLELAKALSFDADDAARQLERLKIDVLSSAARRADAISLKYTSHRIWEAGKSIGLKAQTIEELAKLHSDITARTDPTAIYNDFRASFEAALTERNYTKILALDDNKNGLLDLLGKSLGLQGRSAIESFITRTLNSPAGAGLVQALRSQLPGIDATAL</sequence>
<proteinExistence type="predicted"/>
<dbReference type="RefSeq" id="WP_220332625.1">
    <property type="nucleotide sequence ID" value="NZ_JAEUAK010000001.1"/>
</dbReference>
<name>A0ABS7GN52_9HYPH</name>
<organism evidence="3 4">
    <name type="scientific">Rhizobium mesosinicum</name>
    <dbReference type="NCBI Taxonomy" id="335017"/>
    <lineage>
        <taxon>Bacteria</taxon>
        <taxon>Pseudomonadati</taxon>
        <taxon>Pseudomonadota</taxon>
        <taxon>Alphaproteobacteria</taxon>
        <taxon>Hyphomicrobiales</taxon>
        <taxon>Rhizobiaceae</taxon>
        <taxon>Rhizobium/Agrobacterium group</taxon>
        <taxon>Rhizobium</taxon>
    </lineage>
</organism>
<feature type="domain" description="DUF4435" evidence="2">
    <location>
        <begin position="294"/>
        <end position="503"/>
    </location>
</feature>
<reference evidence="3 4" key="1">
    <citation type="journal article" date="2021" name="MBio">
        <title>Poor Competitiveness of Bradyrhizobium in Pigeon Pea Root Colonization in Indian Soils.</title>
        <authorList>
            <person name="Chalasani D."/>
            <person name="Basu A."/>
            <person name="Pullabhotla S.V.S.R.N."/>
            <person name="Jorrin B."/>
            <person name="Neal A.L."/>
            <person name="Poole P.S."/>
            <person name="Podile A.R."/>
            <person name="Tkacz A."/>
        </authorList>
    </citation>
    <scope>NUCLEOTIDE SEQUENCE [LARGE SCALE GENOMIC DNA]</scope>
    <source>
        <strain evidence="3 4">HU56</strain>
    </source>
</reference>
<dbReference type="Proteomes" id="UP000717752">
    <property type="component" value="Unassembled WGS sequence"/>
</dbReference>